<organism evidence="3 4">
    <name type="scientific">Bradyrhizobium iriomotense</name>
    <dbReference type="NCBI Taxonomy" id="441950"/>
    <lineage>
        <taxon>Bacteria</taxon>
        <taxon>Pseudomonadati</taxon>
        <taxon>Pseudomonadota</taxon>
        <taxon>Alphaproteobacteria</taxon>
        <taxon>Hyphomicrobiales</taxon>
        <taxon>Nitrobacteraceae</taxon>
        <taxon>Bradyrhizobium</taxon>
    </lineage>
</organism>
<reference evidence="4" key="1">
    <citation type="journal article" date="2019" name="Int. J. Syst. Evol. Microbiol.">
        <title>The Global Catalogue of Microorganisms (GCM) 10K type strain sequencing project: providing services to taxonomists for standard genome sequencing and annotation.</title>
        <authorList>
            <consortium name="The Broad Institute Genomics Platform"/>
            <consortium name="The Broad Institute Genome Sequencing Center for Infectious Disease"/>
            <person name="Wu L."/>
            <person name="Ma J."/>
        </authorList>
    </citation>
    <scope>NUCLEOTIDE SEQUENCE [LARGE SCALE GENOMIC DNA]</scope>
    <source>
        <strain evidence="4">NBRC 102520</strain>
    </source>
</reference>
<sequence>MSDELNFLRSLAAVRLGDSLQSLRQLVGHRWREPLPHEQGKVMCLRHTHAFVAQIDVNGAVGRVEFGTLWVDPPFSPNVDIAGLRAGMPLCNAQLVYPDLLVRSGQHPMPTLGSVKLDANTTLRLQFLFDELRVIGFVNEKAVHPAKVDMVYPAPTEPPGHPFSDPNFKLAVLSDLLDRDIIHLGTKRELASFVLGRPFDIDAEGYEFIRPVYDYLVRYPLTADQMDAVERIDCADGGLSIYSYIWPFWSGHSNVFDVQSVDGVELCRNVTELCDLPPVDVFDFKSANLRRLPKLTRLKLTIGLYSNIEALLDLPALKECHLWGNQIFADVTTPGHPSRRAMDALRARGVKIRVQFISYDGSPPSAFE</sequence>
<accession>A0ABQ6ARF1</accession>
<evidence type="ECO:0000259" key="1">
    <source>
        <dbReference type="Pfam" id="PF21832"/>
    </source>
</evidence>
<evidence type="ECO:0000259" key="2">
    <source>
        <dbReference type="Pfam" id="PF23917"/>
    </source>
</evidence>
<dbReference type="InterPro" id="IPR055680">
    <property type="entry name" value="DUF7256"/>
</dbReference>
<protein>
    <recommendedName>
        <fullName evidence="5">Leucine-rich repeat domain-containing protein</fullName>
    </recommendedName>
</protein>
<dbReference type="Pfam" id="PF23917">
    <property type="entry name" value="DUF7256"/>
    <property type="match status" value="1"/>
</dbReference>
<evidence type="ECO:0000313" key="3">
    <source>
        <dbReference type="EMBL" id="GLR84734.1"/>
    </source>
</evidence>
<dbReference type="InterPro" id="IPR054187">
    <property type="entry name" value="DUF6892"/>
</dbReference>
<gene>
    <name evidence="3" type="ORF">GCM10007857_14440</name>
</gene>
<dbReference type="RefSeq" id="WP_284262825.1">
    <property type="nucleotide sequence ID" value="NZ_BSOW01000004.1"/>
</dbReference>
<evidence type="ECO:0008006" key="5">
    <source>
        <dbReference type="Google" id="ProtNLM"/>
    </source>
</evidence>
<feature type="domain" description="DUF7256" evidence="2">
    <location>
        <begin position="10"/>
        <end position="145"/>
    </location>
</feature>
<proteinExistence type="predicted"/>
<keyword evidence="4" id="KW-1185">Reference proteome</keyword>
<dbReference type="Proteomes" id="UP001156905">
    <property type="component" value="Unassembled WGS sequence"/>
</dbReference>
<comment type="caution">
    <text evidence="3">The sequence shown here is derived from an EMBL/GenBank/DDBJ whole genome shotgun (WGS) entry which is preliminary data.</text>
</comment>
<evidence type="ECO:0000313" key="4">
    <source>
        <dbReference type="Proteomes" id="UP001156905"/>
    </source>
</evidence>
<dbReference type="EMBL" id="BSOW01000004">
    <property type="protein sequence ID" value="GLR84734.1"/>
    <property type="molecule type" value="Genomic_DNA"/>
</dbReference>
<dbReference type="Pfam" id="PF21832">
    <property type="entry name" value="DUF6892"/>
    <property type="match status" value="1"/>
</dbReference>
<name>A0ABQ6ARF1_9BRAD</name>
<feature type="domain" description="DUF6892" evidence="1">
    <location>
        <begin position="162"/>
        <end position="352"/>
    </location>
</feature>